<evidence type="ECO:0000313" key="1">
    <source>
        <dbReference type="EMBL" id="CAK0787864.1"/>
    </source>
</evidence>
<sequence>MKSLTSVDRWTAQNASTITVKVSECSIRITQQPRLLDASRAGVGACLWDSAFVLTAFLAAQDQLKWCGAHVIELGAGLGLPGIFLAAQGARVALTDKQSVLPLLQHNVQQNTCSKLNISVEELDWETEDGHQKLKKMGSARADYIIAADCLYIDEGGCTPGIGSFVKACAALCTAPHACCYIAMEKRSASVTTGFFGAAENAGFAVVEVPVNAVMLALKADHIMVLQMHKR</sequence>
<evidence type="ECO:0000313" key="2">
    <source>
        <dbReference type="Proteomes" id="UP001314263"/>
    </source>
</evidence>
<dbReference type="InterPro" id="IPR019410">
    <property type="entry name" value="Methyltransf_16"/>
</dbReference>
<dbReference type="SUPFAM" id="SSF53335">
    <property type="entry name" value="S-adenosyl-L-methionine-dependent methyltransferases"/>
    <property type="match status" value="1"/>
</dbReference>
<dbReference type="InterPro" id="IPR029063">
    <property type="entry name" value="SAM-dependent_MTases_sf"/>
</dbReference>
<comment type="caution">
    <text evidence="1">The sequence shown here is derived from an EMBL/GenBank/DDBJ whole genome shotgun (WGS) entry which is preliminary data.</text>
</comment>
<organism evidence="1 2">
    <name type="scientific">Coccomyxa viridis</name>
    <dbReference type="NCBI Taxonomy" id="1274662"/>
    <lineage>
        <taxon>Eukaryota</taxon>
        <taxon>Viridiplantae</taxon>
        <taxon>Chlorophyta</taxon>
        <taxon>core chlorophytes</taxon>
        <taxon>Trebouxiophyceae</taxon>
        <taxon>Trebouxiophyceae incertae sedis</taxon>
        <taxon>Coccomyxaceae</taxon>
        <taxon>Coccomyxa</taxon>
    </lineage>
</organism>
<dbReference type="Pfam" id="PF10294">
    <property type="entry name" value="Methyltransf_16"/>
    <property type="match status" value="1"/>
</dbReference>
<dbReference type="PANTHER" id="PTHR14614">
    <property type="entry name" value="HEPATOCELLULAR CARCINOMA-ASSOCIATED ANTIGEN"/>
    <property type="match status" value="1"/>
</dbReference>
<keyword evidence="2" id="KW-1185">Reference proteome</keyword>
<dbReference type="AlphaFoldDB" id="A0AAV1IPE9"/>
<accession>A0AAV1IPE9</accession>
<reference evidence="1 2" key="1">
    <citation type="submission" date="2023-10" db="EMBL/GenBank/DDBJ databases">
        <authorList>
            <person name="Maclean D."/>
            <person name="Macfadyen A."/>
        </authorList>
    </citation>
    <scope>NUCLEOTIDE SEQUENCE [LARGE SCALE GENOMIC DNA]</scope>
</reference>
<protein>
    <submittedName>
        <fullName evidence="1">Uncharacterized protein</fullName>
    </submittedName>
</protein>
<name>A0AAV1IPE9_9CHLO</name>
<dbReference type="PANTHER" id="PTHR14614:SF132">
    <property type="entry name" value="PROTEIN-LYSINE METHYLTRANSFERASE C42C1.13"/>
    <property type="match status" value="1"/>
</dbReference>
<dbReference type="Proteomes" id="UP001314263">
    <property type="component" value="Unassembled WGS sequence"/>
</dbReference>
<dbReference type="Gene3D" id="3.40.50.150">
    <property type="entry name" value="Vaccinia Virus protein VP39"/>
    <property type="match status" value="1"/>
</dbReference>
<proteinExistence type="predicted"/>
<dbReference type="EMBL" id="CAUYUE010000018">
    <property type="protein sequence ID" value="CAK0787864.1"/>
    <property type="molecule type" value="Genomic_DNA"/>
</dbReference>
<gene>
    <name evidence="1" type="ORF">CVIRNUC_011086</name>
</gene>